<dbReference type="InterPro" id="IPR049942">
    <property type="entry name" value="DML1/Misato"/>
</dbReference>
<gene>
    <name evidence="9" type="ORF">AW171_hschr287</name>
</gene>
<dbReference type="AlphaFoldDB" id="A0A125RDU0"/>
<dbReference type="GO" id="GO:0007005">
    <property type="term" value="P:mitochondrion organization"/>
    <property type="evidence" value="ECO:0007669"/>
    <property type="project" value="InterPro"/>
</dbReference>
<dbReference type="STRING" id="45286.A0A125RDU0"/>
<dbReference type="Pfam" id="PF14881">
    <property type="entry name" value="Tubulin_3"/>
    <property type="match status" value="1"/>
</dbReference>
<evidence type="ECO:0000259" key="8">
    <source>
        <dbReference type="Pfam" id="PF14881"/>
    </source>
</evidence>
<protein>
    <recommendedName>
        <fullName evidence="4">Protein DML1</fullName>
    </recommendedName>
    <alternativeName>
        <fullName evidence="5">Protein dml1</fullName>
    </alternativeName>
</protein>
<keyword evidence="10" id="KW-1185">Reference proteome</keyword>
<evidence type="ECO:0000256" key="4">
    <source>
        <dbReference type="ARBA" id="ARBA00014097"/>
    </source>
</evidence>
<dbReference type="PANTHER" id="PTHR13391:SF0">
    <property type="entry name" value="PROTEIN MISATO HOMOLOG 1"/>
    <property type="match status" value="1"/>
</dbReference>
<feature type="domain" description="Misato Segment II tubulin-like" evidence="7">
    <location>
        <begin position="2"/>
        <end position="117"/>
    </location>
</feature>
<dbReference type="GeneID" id="28722516"/>
<evidence type="ECO:0000313" key="10">
    <source>
        <dbReference type="Proteomes" id="UP000243052"/>
    </source>
</evidence>
<reference evidence="9 10" key="1">
    <citation type="submission" date="2016-01" db="EMBL/GenBank/DDBJ databases">
        <title>Genome sequence of the yeast Holleya sinecauda.</title>
        <authorList>
            <person name="Dietrich F.S."/>
        </authorList>
    </citation>
    <scope>NUCLEOTIDE SEQUENCE [LARGE SCALE GENOMIC DNA]</scope>
    <source>
        <strain evidence="9 10">ATCC 58844</strain>
    </source>
</reference>
<keyword evidence="6" id="KW-0496">Mitochondrion</keyword>
<dbReference type="Gene3D" id="3.40.50.1440">
    <property type="entry name" value="Tubulin/FtsZ, GTPase domain"/>
    <property type="match status" value="1"/>
</dbReference>
<dbReference type="PANTHER" id="PTHR13391">
    <property type="entry name" value="MITOCHONDRIAL DISTRIBUTION REGULATOR MISATO"/>
    <property type="match status" value="1"/>
</dbReference>
<comment type="similarity">
    <text evidence="3">Belongs to the misato family.</text>
</comment>
<dbReference type="SUPFAM" id="SSF52490">
    <property type="entry name" value="Tubulin nucleotide-binding domain-like"/>
    <property type="match status" value="1"/>
</dbReference>
<dbReference type="InterPro" id="IPR036525">
    <property type="entry name" value="Tubulin/FtsZ_GTPase_sf"/>
</dbReference>
<evidence type="ECO:0000256" key="3">
    <source>
        <dbReference type="ARBA" id="ARBA00008507"/>
    </source>
</evidence>
<dbReference type="InterPro" id="IPR019605">
    <property type="entry name" value="Misato_II_tubulin-like"/>
</dbReference>
<name>A0A125RDU0_9SACH</name>
<dbReference type="OrthoDB" id="271881at2759"/>
<evidence type="ECO:0000256" key="1">
    <source>
        <dbReference type="ARBA" id="ARBA00003757"/>
    </source>
</evidence>
<dbReference type="Proteomes" id="UP000243052">
    <property type="component" value="Chromosome ii"/>
</dbReference>
<evidence type="ECO:0000256" key="6">
    <source>
        <dbReference type="ARBA" id="ARBA00023128"/>
    </source>
</evidence>
<dbReference type="RefSeq" id="XP_017985576.1">
    <property type="nucleotide sequence ID" value="XM_018130328.1"/>
</dbReference>
<proteinExistence type="inferred from homology"/>
<evidence type="ECO:0000256" key="2">
    <source>
        <dbReference type="ARBA" id="ARBA00004173"/>
    </source>
</evidence>
<accession>A0A125RDU0</accession>
<dbReference type="InterPro" id="IPR029209">
    <property type="entry name" value="DML1/Misato_tubulin"/>
</dbReference>
<evidence type="ECO:0000313" key="9">
    <source>
        <dbReference type="EMBL" id="AMD18580.1"/>
    </source>
</evidence>
<evidence type="ECO:0000256" key="5">
    <source>
        <dbReference type="ARBA" id="ARBA00022030"/>
    </source>
</evidence>
<dbReference type="Pfam" id="PF10644">
    <property type="entry name" value="Misat_Tub_SegII"/>
    <property type="match status" value="1"/>
</dbReference>
<dbReference type="GO" id="GO:0005739">
    <property type="term" value="C:mitochondrion"/>
    <property type="evidence" value="ECO:0007669"/>
    <property type="project" value="UniProtKB-SubCell"/>
</dbReference>
<organism evidence="9 10">
    <name type="scientific">Eremothecium sinecaudum</name>
    <dbReference type="NCBI Taxonomy" id="45286"/>
    <lineage>
        <taxon>Eukaryota</taxon>
        <taxon>Fungi</taxon>
        <taxon>Dikarya</taxon>
        <taxon>Ascomycota</taxon>
        <taxon>Saccharomycotina</taxon>
        <taxon>Saccharomycetes</taxon>
        <taxon>Saccharomycetales</taxon>
        <taxon>Saccharomycetaceae</taxon>
        <taxon>Eremothecium</taxon>
    </lineage>
</organism>
<dbReference type="EMBL" id="CP014242">
    <property type="protein sequence ID" value="AMD18580.1"/>
    <property type="molecule type" value="Genomic_DNA"/>
</dbReference>
<sequence length="432" mass="49131">MQEIVNLAASHRACHIITQFYNGQERLLNDRRRPEATFLYSSVDRIAHTVSYEPRALLFDAKNGSGALGRYQYTSSADYVGDGGVTTESVNTDPAEHVTVIRTGPAIRRSDYQRALDSGAELPRLDASNTEYWSDYARMIYTPGNVQELDNWCHDVERPCLPDFKGLRERRFDLYEAGIEVCAEKCNIDFIDGPLHTELEKCDMLQGFNVVTDVDSAWGGFGTQLVEILRDEMPKSVIFSWGVGEFRPVLRNRIRTTLSLTEESHVYFPLGGESLHNLSLWEQGAKLCQVFDTVAALTQKHSMAEVADQLTGAVWQRNLISRARSSKSSYTYFSDGIRARRAERAFNELHVGRGESVPLWEPWDTLPDAYKNLDYVDFAVTSAVRETFQSWRRDYLPRVLRHDDDRDDVADRLDTVAAEYHDGLVDDDDSDD</sequence>
<feature type="domain" description="DML1/Misato tubulin" evidence="8">
    <location>
        <begin position="123"/>
        <end position="295"/>
    </location>
</feature>
<comment type="subcellular location">
    <subcellularLocation>
        <location evidence="2">Mitochondrion</location>
    </subcellularLocation>
</comment>
<evidence type="ECO:0000259" key="7">
    <source>
        <dbReference type="Pfam" id="PF10644"/>
    </source>
</evidence>
<comment type="function">
    <text evidence="1">Involved in the partitioning of the mitochondrial organelle and mitochondrial DNA (mtDNA) inheritance.</text>
</comment>